<dbReference type="VEuPathDB" id="VectorBase:HLOH_053981"/>
<comment type="caution">
    <text evidence="2">The sequence shown here is derived from an EMBL/GenBank/DDBJ whole genome shotgun (WGS) entry which is preliminary data.</text>
</comment>
<dbReference type="EMBL" id="JABSTR010000005">
    <property type="protein sequence ID" value="KAH9370884.1"/>
    <property type="molecule type" value="Genomic_DNA"/>
</dbReference>
<keyword evidence="3" id="KW-1185">Reference proteome</keyword>
<gene>
    <name evidence="2" type="ORF">HPB48_020711</name>
</gene>
<evidence type="ECO:0000313" key="3">
    <source>
        <dbReference type="Proteomes" id="UP000821853"/>
    </source>
</evidence>
<evidence type="ECO:0000256" key="1">
    <source>
        <dbReference type="SAM" id="MobiDB-lite"/>
    </source>
</evidence>
<dbReference type="GO" id="GO:0005615">
    <property type="term" value="C:extracellular space"/>
    <property type="evidence" value="ECO:0007669"/>
    <property type="project" value="TreeGrafter"/>
</dbReference>
<reference evidence="2 3" key="1">
    <citation type="journal article" date="2020" name="Cell">
        <title>Large-Scale Comparative Analyses of Tick Genomes Elucidate Their Genetic Diversity and Vector Capacities.</title>
        <authorList>
            <consortium name="Tick Genome and Microbiome Consortium (TIGMIC)"/>
            <person name="Jia N."/>
            <person name="Wang J."/>
            <person name="Shi W."/>
            <person name="Du L."/>
            <person name="Sun Y."/>
            <person name="Zhan W."/>
            <person name="Jiang J.F."/>
            <person name="Wang Q."/>
            <person name="Zhang B."/>
            <person name="Ji P."/>
            <person name="Bell-Sakyi L."/>
            <person name="Cui X.M."/>
            <person name="Yuan T.T."/>
            <person name="Jiang B.G."/>
            <person name="Yang W.F."/>
            <person name="Lam T.T."/>
            <person name="Chang Q.C."/>
            <person name="Ding S.J."/>
            <person name="Wang X.J."/>
            <person name="Zhu J.G."/>
            <person name="Ruan X.D."/>
            <person name="Zhao L."/>
            <person name="Wei J.T."/>
            <person name="Ye R.Z."/>
            <person name="Que T.C."/>
            <person name="Du C.H."/>
            <person name="Zhou Y.H."/>
            <person name="Cheng J.X."/>
            <person name="Dai P.F."/>
            <person name="Guo W.B."/>
            <person name="Han X.H."/>
            <person name="Huang E.J."/>
            <person name="Li L.F."/>
            <person name="Wei W."/>
            <person name="Gao Y.C."/>
            <person name="Liu J.Z."/>
            <person name="Shao H.Z."/>
            <person name="Wang X."/>
            <person name="Wang C.C."/>
            <person name="Yang T.C."/>
            <person name="Huo Q.B."/>
            <person name="Li W."/>
            <person name="Chen H.Y."/>
            <person name="Chen S.E."/>
            <person name="Zhou L.G."/>
            <person name="Ni X.B."/>
            <person name="Tian J.H."/>
            <person name="Sheng Y."/>
            <person name="Liu T."/>
            <person name="Pan Y.S."/>
            <person name="Xia L.Y."/>
            <person name="Li J."/>
            <person name="Zhao F."/>
            <person name="Cao W.C."/>
        </authorList>
    </citation>
    <scope>NUCLEOTIDE SEQUENCE [LARGE SCALE GENOMIC DNA]</scope>
    <source>
        <strain evidence="2">HaeL-2018</strain>
    </source>
</reference>
<name>A0A9J6G927_HAELO</name>
<dbReference type="OrthoDB" id="6287170at2759"/>
<feature type="region of interest" description="Disordered" evidence="1">
    <location>
        <begin position="94"/>
        <end position="127"/>
    </location>
</feature>
<dbReference type="PANTHER" id="PTHR39075">
    <property type="entry name" value="FI19908P1"/>
    <property type="match status" value="1"/>
</dbReference>
<evidence type="ECO:0000313" key="2">
    <source>
        <dbReference type="EMBL" id="KAH9370884.1"/>
    </source>
</evidence>
<organism evidence="2 3">
    <name type="scientific">Haemaphysalis longicornis</name>
    <name type="common">Bush tick</name>
    <dbReference type="NCBI Taxonomy" id="44386"/>
    <lineage>
        <taxon>Eukaryota</taxon>
        <taxon>Metazoa</taxon>
        <taxon>Ecdysozoa</taxon>
        <taxon>Arthropoda</taxon>
        <taxon>Chelicerata</taxon>
        <taxon>Arachnida</taxon>
        <taxon>Acari</taxon>
        <taxon>Parasitiformes</taxon>
        <taxon>Ixodida</taxon>
        <taxon>Ixodoidea</taxon>
        <taxon>Ixodidae</taxon>
        <taxon>Haemaphysalinae</taxon>
        <taxon>Haemaphysalis</taxon>
    </lineage>
</organism>
<sequence length="385" mass="42902">MKPTIVPASSPGRPSQTPYFDWPLLYTHFPVVPPPFGPYEPFGDEDDLYDVLDYFGYYERNKSDESALNEYIEALRELEDARFSPRHGRDEIIPQREESGMGEPTYPIDEDEPMPSVDSDGSGDSQVDLGSHGGDVWQSLQEMYNGPVVTNYGTVSFILKHGMRVDITMDYAVRVVNFTMHCTAAIDGPGDRSCVCHPCGRAIQEGVNVDIAYGTRLAKISSRGVTFTALNHGLVYLVDASGTKSTTERFHNLGYDIPMSVFYSQAELGMDIFEDCFDLISRVRQRTTDNGDEVWVVNGVRIKQTAWGDVQVSRDSGRRVIWSSPTAGTISVTTPLVKMAVTCDPTRYFFVRAGQKRISGTWDGFAVRNGSQRAGFDHRGRLTLP</sequence>
<feature type="compositionally biased region" description="Low complexity" evidence="1">
    <location>
        <begin position="116"/>
        <end position="127"/>
    </location>
</feature>
<dbReference type="Proteomes" id="UP000821853">
    <property type="component" value="Chromosome 3"/>
</dbReference>
<proteinExistence type="predicted"/>
<dbReference type="OMA" id="RIKQDQW"/>
<protein>
    <submittedName>
        <fullName evidence="2">Uncharacterized protein</fullName>
    </submittedName>
</protein>
<accession>A0A9J6G927</accession>
<dbReference type="AlphaFoldDB" id="A0A9J6G927"/>
<dbReference type="PANTHER" id="PTHR39075:SF1">
    <property type="entry name" value="FI19908P1"/>
    <property type="match status" value="1"/>
</dbReference>